<dbReference type="HOGENOM" id="CLU_085659_1_0_10"/>
<dbReference type="EMBL" id="HE796683">
    <property type="protein sequence ID" value="CCH00643.1"/>
    <property type="molecule type" value="Genomic_DNA"/>
</dbReference>
<reference evidence="2 3" key="1">
    <citation type="journal article" date="2012" name="J. Bacteriol.">
        <title>Genome Sequence of Fibrella aestuarina BUZ 2T, a Filamentous Marine Bacterium.</title>
        <authorList>
            <person name="Filippini M."/>
            <person name="Qi W."/>
            <person name="Blom J."/>
            <person name="Goesmann A."/>
            <person name="Smits T.H."/>
            <person name="Bagheri H.C."/>
        </authorList>
    </citation>
    <scope>NUCLEOTIDE SEQUENCE [LARGE SCALE GENOMIC DNA]</scope>
    <source>
        <strain evidence="3">BUZ 2T</strain>
    </source>
</reference>
<sequence length="251" mass="28926">MHMTRIILITTLLFVALTTQAQQTEGVVNYTRKTYWANVSSRLTYLSQEQKDRIKNTYKNFNEYKEKMKLTFSPSASLYGYESDVSESDDGRWSWRNKALFFYRDFDKERVIDVEELLGKTYSVEDSLILPKWKIGNKVREIAGHMCLNATTSDPVKNQQITAWFAQDIPVAAGPERYCGLPGLILELDINDGDVIIEANSIEFKPVADVLKPAKPKKPKKLDEKGYQTLIGSYIADQVKAQQNPYWELRY</sequence>
<dbReference type="STRING" id="1166018.FAES_2634"/>
<feature type="chain" id="PRO_5003630344" description="GLPGLI family protein" evidence="1">
    <location>
        <begin position="22"/>
        <end position="251"/>
    </location>
</feature>
<keyword evidence="3" id="KW-1185">Reference proteome</keyword>
<evidence type="ECO:0000313" key="2">
    <source>
        <dbReference type="EMBL" id="CCH00643.1"/>
    </source>
</evidence>
<proteinExistence type="predicted"/>
<protein>
    <recommendedName>
        <fullName evidence="4">GLPGLI family protein</fullName>
    </recommendedName>
</protein>
<dbReference type="InterPro" id="IPR005901">
    <property type="entry name" value="GLPGLI"/>
</dbReference>
<organism evidence="2 3">
    <name type="scientific">Fibrella aestuarina BUZ 2</name>
    <dbReference type="NCBI Taxonomy" id="1166018"/>
    <lineage>
        <taxon>Bacteria</taxon>
        <taxon>Pseudomonadati</taxon>
        <taxon>Bacteroidota</taxon>
        <taxon>Cytophagia</taxon>
        <taxon>Cytophagales</taxon>
        <taxon>Spirosomataceae</taxon>
        <taxon>Fibrella</taxon>
    </lineage>
</organism>
<dbReference type="AlphaFoldDB" id="I0K940"/>
<dbReference type="Proteomes" id="UP000011058">
    <property type="component" value="Chromosome"/>
</dbReference>
<evidence type="ECO:0000313" key="3">
    <source>
        <dbReference type="Proteomes" id="UP000011058"/>
    </source>
</evidence>
<dbReference type="Pfam" id="PF09697">
    <property type="entry name" value="Porph_ging"/>
    <property type="match status" value="1"/>
</dbReference>
<evidence type="ECO:0008006" key="4">
    <source>
        <dbReference type="Google" id="ProtNLM"/>
    </source>
</evidence>
<dbReference type="NCBIfam" id="TIGR01200">
    <property type="entry name" value="GLPGLI"/>
    <property type="match status" value="1"/>
</dbReference>
<name>I0K940_9BACT</name>
<dbReference type="KEGG" id="fae:FAES_2634"/>
<evidence type="ECO:0000256" key="1">
    <source>
        <dbReference type="SAM" id="SignalP"/>
    </source>
</evidence>
<accession>I0K940</accession>
<feature type="signal peptide" evidence="1">
    <location>
        <begin position="1"/>
        <end position="21"/>
    </location>
</feature>
<dbReference type="PATRIC" id="fig|1166018.3.peg.4400"/>
<gene>
    <name evidence="2" type="ORF">FAES_2634</name>
</gene>
<dbReference type="eggNOG" id="ENOG502Z8ZW">
    <property type="taxonomic scope" value="Bacteria"/>
</dbReference>
<keyword evidence="1" id="KW-0732">Signal</keyword>